<dbReference type="AlphaFoldDB" id="A0A178ZKL6"/>
<organism evidence="2 3">
    <name type="scientific">Fonsecaea erecta</name>
    <dbReference type="NCBI Taxonomy" id="1367422"/>
    <lineage>
        <taxon>Eukaryota</taxon>
        <taxon>Fungi</taxon>
        <taxon>Dikarya</taxon>
        <taxon>Ascomycota</taxon>
        <taxon>Pezizomycotina</taxon>
        <taxon>Eurotiomycetes</taxon>
        <taxon>Chaetothyriomycetidae</taxon>
        <taxon>Chaetothyriales</taxon>
        <taxon>Herpotrichiellaceae</taxon>
        <taxon>Fonsecaea</taxon>
    </lineage>
</organism>
<dbReference type="STRING" id="1367422.A0A178ZKL6"/>
<dbReference type="RefSeq" id="XP_018693707.1">
    <property type="nucleotide sequence ID" value="XM_018836854.1"/>
</dbReference>
<gene>
    <name evidence="2" type="ORF">AYL99_05342</name>
</gene>
<feature type="compositionally biased region" description="Basic and acidic residues" evidence="1">
    <location>
        <begin position="109"/>
        <end position="120"/>
    </location>
</feature>
<proteinExistence type="predicted"/>
<dbReference type="GeneID" id="30009510"/>
<evidence type="ECO:0000256" key="1">
    <source>
        <dbReference type="SAM" id="MobiDB-lite"/>
    </source>
</evidence>
<accession>A0A178ZKL6</accession>
<dbReference type="EMBL" id="LVYI01000004">
    <property type="protein sequence ID" value="OAP60340.1"/>
    <property type="molecule type" value="Genomic_DNA"/>
</dbReference>
<protein>
    <recommendedName>
        <fullName evidence="4">Tachykinin family protein</fullName>
    </recommendedName>
</protein>
<comment type="caution">
    <text evidence="2">The sequence shown here is derived from an EMBL/GenBank/DDBJ whole genome shotgun (WGS) entry which is preliminary data.</text>
</comment>
<dbReference type="PANTHER" id="PTHR37540">
    <property type="entry name" value="TRANSCRIPTION FACTOR (ACR-2), PUTATIVE-RELATED-RELATED"/>
    <property type="match status" value="1"/>
</dbReference>
<evidence type="ECO:0000313" key="3">
    <source>
        <dbReference type="Proteomes" id="UP000078343"/>
    </source>
</evidence>
<evidence type="ECO:0000313" key="2">
    <source>
        <dbReference type="EMBL" id="OAP60340.1"/>
    </source>
</evidence>
<dbReference type="Proteomes" id="UP000078343">
    <property type="component" value="Unassembled WGS sequence"/>
</dbReference>
<dbReference type="OrthoDB" id="4159781at2759"/>
<reference evidence="2 3" key="1">
    <citation type="submission" date="2016-04" db="EMBL/GenBank/DDBJ databases">
        <title>Draft genome of Fonsecaea erecta CBS 125763.</title>
        <authorList>
            <person name="Weiss V.A."/>
            <person name="Vicente V.A."/>
            <person name="Raittz R.T."/>
            <person name="Moreno L.F."/>
            <person name="De Souza E.M."/>
            <person name="Pedrosa F.O."/>
            <person name="Steffens M.B."/>
            <person name="Faoro H."/>
            <person name="Tadra-Sfeir M.Z."/>
            <person name="Najafzadeh M.J."/>
            <person name="Felipe M.S."/>
            <person name="Teixeira M."/>
            <person name="Sun J."/>
            <person name="Xi L."/>
            <person name="Gomes R."/>
            <person name="De Azevedo C.M."/>
            <person name="Salgado C.G."/>
            <person name="Da Silva M.B."/>
            <person name="Nascimento M.F."/>
            <person name="Queiroz-Telles F."/>
            <person name="Attili D.S."/>
            <person name="Gorbushina A."/>
        </authorList>
    </citation>
    <scope>NUCLEOTIDE SEQUENCE [LARGE SCALE GENOMIC DNA]</scope>
    <source>
        <strain evidence="2 3">CBS 125763</strain>
    </source>
</reference>
<sequence>MAQITHSTVRELRFVAVSGQKAHPTTDKKERSSVRAFVMRDYLRQKSDPTSKFTPANVGERMTSHISRFRSARPSSTVKPRKRRMVATRDRRSEGKPKGQRLIVPAPAESHEERSRTSRLHDLDSLDPFSTLDVDLAGPQTQSLLQYYQTSFWANSFACNPEARWISVALMDPAIIHATLSLVAIHRRDCFSMDLTKVYFKHRGEAMQIVARRLSNLQESLSDETIGAVALLSSSDNHFDWPSDTQTTHSRGLGHLISMRGGMETLNSNRHIQRVVGWADLLQSAMHGTKLRTQMPAVVEEASAEGLIPDNDSEKEEPMASSSIVLQDLPQEIGDVLRQLRILSSVKTNLLEDRQQQMCRTFSNLLWKLEYSILDEPQSPTSTADHRQGDALSQEKLVGKVVGIATLIFSYLTLRDLAAPILYLRLSGRLRAYVSAIMTPLQRLPKHVEPATPEGQLLGDEFLGDSQLAILLWSLYLGWRGSQNDVKHRTWFADQVAQLCWRHGILSHESIRGKIQSVIPQAEDLLKIQEGFWDEVEDIIWTEMISLQ</sequence>
<dbReference type="PANTHER" id="PTHR37540:SF5">
    <property type="entry name" value="TRANSCRIPTION FACTOR DOMAIN-CONTAINING PROTEIN"/>
    <property type="match status" value="1"/>
</dbReference>
<dbReference type="Pfam" id="PF11951">
    <property type="entry name" value="Fungal_trans_2"/>
    <property type="match status" value="1"/>
</dbReference>
<feature type="region of interest" description="Disordered" evidence="1">
    <location>
        <begin position="62"/>
        <end position="120"/>
    </location>
</feature>
<dbReference type="InterPro" id="IPR021858">
    <property type="entry name" value="Fun_TF"/>
</dbReference>
<name>A0A178ZKL6_9EURO</name>
<evidence type="ECO:0008006" key="4">
    <source>
        <dbReference type="Google" id="ProtNLM"/>
    </source>
</evidence>
<keyword evidence="3" id="KW-1185">Reference proteome</keyword>
<feature type="compositionally biased region" description="Basic and acidic residues" evidence="1">
    <location>
        <begin position="87"/>
        <end position="97"/>
    </location>
</feature>